<dbReference type="GO" id="GO:0000976">
    <property type="term" value="F:transcription cis-regulatory region binding"/>
    <property type="evidence" value="ECO:0007669"/>
    <property type="project" value="TreeGrafter"/>
</dbReference>
<dbReference type="SUPFAM" id="SSF53822">
    <property type="entry name" value="Periplasmic binding protein-like I"/>
    <property type="match status" value="1"/>
</dbReference>
<dbReference type="PROSITE" id="PS50932">
    <property type="entry name" value="HTH_LACI_2"/>
    <property type="match status" value="1"/>
</dbReference>
<evidence type="ECO:0000313" key="5">
    <source>
        <dbReference type="EMBL" id="SDG66290.1"/>
    </source>
</evidence>
<keyword evidence="1" id="KW-0805">Transcription regulation</keyword>
<dbReference type="Pfam" id="PF00356">
    <property type="entry name" value="LacI"/>
    <property type="match status" value="1"/>
</dbReference>
<evidence type="ECO:0000256" key="3">
    <source>
        <dbReference type="ARBA" id="ARBA00023163"/>
    </source>
</evidence>
<protein>
    <submittedName>
        <fullName evidence="5">DNA-binding transcriptional regulator, LacI/PurR family</fullName>
    </submittedName>
</protein>
<feature type="domain" description="HTH lacI-type" evidence="4">
    <location>
        <begin position="12"/>
        <end position="66"/>
    </location>
</feature>
<gene>
    <name evidence="5" type="ORF">SAMN05421827_10975</name>
</gene>
<dbReference type="SMART" id="SM00354">
    <property type="entry name" value="HTH_LACI"/>
    <property type="match status" value="1"/>
</dbReference>
<dbReference type="Gene3D" id="3.40.50.2300">
    <property type="match status" value="2"/>
</dbReference>
<dbReference type="InterPro" id="IPR001761">
    <property type="entry name" value="Peripla_BP/Lac1_sug-bd_dom"/>
</dbReference>
<dbReference type="AlphaFoldDB" id="A0A1G7W535"/>
<evidence type="ECO:0000256" key="2">
    <source>
        <dbReference type="ARBA" id="ARBA00023125"/>
    </source>
</evidence>
<reference evidence="6" key="1">
    <citation type="submission" date="2016-10" db="EMBL/GenBank/DDBJ databases">
        <authorList>
            <person name="Varghese N."/>
            <person name="Submissions S."/>
        </authorList>
    </citation>
    <scope>NUCLEOTIDE SEQUENCE [LARGE SCALE GENOMIC DNA]</scope>
    <source>
        <strain evidence="6">DSM 17933</strain>
    </source>
</reference>
<dbReference type="InterPro" id="IPR010982">
    <property type="entry name" value="Lambda_DNA-bd_dom_sf"/>
</dbReference>
<sequence>MRLEKMMNNTPVTLKFLAEKLKMSVSTVSKALNNYPTINAYTKQRVQEMARELHFTPNKSAINLKEKRSRIIGVILPNLLDHFFTRSIYGVEQFATQNGYNVIISQSHDDLEKEIQSANMLLRSRVDGLIVAISKQTQDFAHLDQFEQMGTPVVYYTRNPSFNLSCHKVLGNTFQGCYEATKFLIGRGHKKIAYLGGPKMTNFTHDRFNGYINALKDNGVPFSAKFVAYTDFDKENTIAAIKNLFADSDHMPTALVAFKEPILFDAIKYLKSTNHPNFNKIESIGFGNNAFISYLDSPPIASIEENPESVGENAIKLLLQLINKEIDMENYQKVMVDCKLVVHG</sequence>
<dbReference type="Pfam" id="PF00532">
    <property type="entry name" value="Peripla_BP_1"/>
    <property type="match status" value="1"/>
</dbReference>
<dbReference type="STRING" id="405671.SAMN05421827_10975"/>
<keyword evidence="3" id="KW-0804">Transcription</keyword>
<dbReference type="GO" id="GO:0003700">
    <property type="term" value="F:DNA-binding transcription factor activity"/>
    <property type="evidence" value="ECO:0007669"/>
    <property type="project" value="TreeGrafter"/>
</dbReference>
<keyword evidence="6" id="KW-1185">Reference proteome</keyword>
<dbReference type="InterPro" id="IPR028082">
    <property type="entry name" value="Peripla_BP_I"/>
</dbReference>
<proteinExistence type="predicted"/>
<dbReference type="InterPro" id="IPR000843">
    <property type="entry name" value="HTH_LacI"/>
</dbReference>
<dbReference type="CDD" id="cd06267">
    <property type="entry name" value="PBP1_LacI_sugar_binding-like"/>
    <property type="match status" value="1"/>
</dbReference>
<evidence type="ECO:0000313" key="6">
    <source>
        <dbReference type="Proteomes" id="UP000199643"/>
    </source>
</evidence>
<dbReference type="SUPFAM" id="SSF47413">
    <property type="entry name" value="lambda repressor-like DNA-binding domains"/>
    <property type="match status" value="1"/>
</dbReference>
<accession>A0A1G7W535</accession>
<evidence type="ECO:0000256" key="1">
    <source>
        <dbReference type="ARBA" id="ARBA00023015"/>
    </source>
</evidence>
<evidence type="ECO:0000259" key="4">
    <source>
        <dbReference type="PROSITE" id="PS50932"/>
    </source>
</evidence>
<dbReference type="Gene3D" id="1.10.260.40">
    <property type="entry name" value="lambda repressor-like DNA-binding domains"/>
    <property type="match status" value="1"/>
</dbReference>
<dbReference type="PANTHER" id="PTHR30146">
    <property type="entry name" value="LACI-RELATED TRANSCRIPTIONAL REPRESSOR"/>
    <property type="match status" value="1"/>
</dbReference>
<dbReference type="EMBL" id="FNCH01000009">
    <property type="protein sequence ID" value="SDG66290.1"/>
    <property type="molecule type" value="Genomic_DNA"/>
</dbReference>
<organism evidence="5 6">
    <name type="scientific">Pedobacter terrae</name>
    <dbReference type="NCBI Taxonomy" id="405671"/>
    <lineage>
        <taxon>Bacteria</taxon>
        <taxon>Pseudomonadati</taxon>
        <taxon>Bacteroidota</taxon>
        <taxon>Sphingobacteriia</taxon>
        <taxon>Sphingobacteriales</taxon>
        <taxon>Sphingobacteriaceae</taxon>
        <taxon>Pedobacter</taxon>
    </lineage>
</organism>
<dbReference type="Proteomes" id="UP000199643">
    <property type="component" value="Unassembled WGS sequence"/>
</dbReference>
<dbReference type="PANTHER" id="PTHR30146:SF109">
    <property type="entry name" value="HTH-TYPE TRANSCRIPTIONAL REGULATOR GALS"/>
    <property type="match status" value="1"/>
</dbReference>
<keyword evidence="2 5" id="KW-0238">DNA-binding</keyword>
<name>A0A1G7W535_9SPHI</name>
<dbReference type="CDD" id="cd01392">
    <property type="entry name" value="HTH_LacI"/>
    <property type="match status" value="1"/>
</dbReference>